<dbReference type="InterPro" id="IPR011263">
    <property type="entry name" value="DNA-dir_RNA_pol_RpoA/D/Rpb3"/>
</dbReference>
<dbReference type="Proteomes" id="UP000178385">
    <property type="component" value="Unassembled WGS sequence"/>
</dbReference>
<evidence type="ECO:0000256" key="9">
    <source>
        <dbReference type="ARBA" id="ARBA00033070"/>
    </source>
</evidence>
<dbReference type="InterPro" id="IPR011262">
    <property type="entry name" value="DNA-dir_RNA_pol_insert"/>
</dbReference>
<evidence type="ECO:0000256" key="1">
    <source>
        <dbReference type="ARBA" id="ARBA00007123"/>
    </source>
</evidence>
<comment type="caution">
    <text evidence="13">The sequence shown here is derived from an EMBL/GenBank/DDBJ whole genome shotgun (WGS) entry which is preliminary data.</text>
</comment>
<comment type="catalytic activity">
    <reaction evidence="10">
        <text>RNA(n) + a ribonucleoside 5'-triphosphate = RNA(n+1) + diphosphate</text>
        <dbReference type="Rhea" id="RHEA:21248"/>
        <dbReference type="Rhea" id="RHEA-COMP:14527"/>
        <dbReference type="Rhea" id="RHEA-COMP:17342"/>
        <dbReference type="ChEBI" id="CHEBI:33019"/>
        <dbReference type="ChEBI" id="CHEBI:61557"/>
        <dbReference type="ChEBI" id="CHEBI:140395"/>
        <dbReference type="EC" id="2.7.7.6"/>
    </reaction>
</comment>
<protein>
    <recommendedName>
        <fullName evidence="3">DNA-directed RNA polymerase subunit alpha</fullName>
        <ecNumber evidence="2">2.7.7.6</ecNumber>
    </recommendedName>
    <alternativeName>
        <fullName evidence="9">RNA polymerase subunit alpha</fullName>
    </alternativeName>
    <alternativeName>
        <fullName evidence="8">Transcriptase subunit alpha</fullName>
    </alternativeName>
</protein>
<accession>A0A1G1Y7F3</accession>
<dbReference type="GO" id="GO:0005737">
    <property type="term" value="C:cytoplasm"/>
    <property type="evidence" value="ECO:0007669"/>
    <property type="project" value="UniProtKB-ARBA"/>
</dbReference>
<feature type="region of interest" description="Disordered" evidence="11">
    <location>
        <begin position="227"/>
        <end position="256"/>
    </location>
</feature>
<evidence type="ECO:0000256" key="11">
    <source>
        <dbReference type="SAM" id="MobiDB-lite"/>
    </source>
</evidence>
<keyword evidence="7" id="KW-0804">Transcription</keyword>
<dbReference type="SUPFAM" id="SSF56553">
    <property type="entry name" value="Insert subdomain of RNA polymerase alpha subunit"/>
    <property type="match status" value="1"/>
</dbReference>
<keyword evidence="4 13" id="KW-0240">DNA-directed RNA polymerase</keyword>
<dbReference type="SMART" id="SM00662">
    <property type="entry name" value="RPOLD"/>
    <property type="match status" value="1"/>
</dbReference>
<organism evidence="13 14">
    <name type="scientific">Candidatus Buchananbacteria bacterium RIFCSPHIGHO2_01_FULL_47_11b</name>
    <dbReference type="NCBI Taxonomy" id="1797537"/>
    <lineage>
        <taxon>Bacteria</taxon>
        <taxon>Candidatus Buchananiibacteriota</taxon>
    </lineage>
</organism>
<evidence type="ECO:0000256" key="2">
    <source>
        <dbReference type="ARBA" id="ARBA00012418"/>
    </source>
</evidence>
<dbReference type="AlphaFoldDB" id="A0A1G1Y7F3"/>
<dbReference type="Pfam" id="PF01000">
    <property type="entry name" value="RNA_pol_A_bac"/>
    <property type="match status" value="1"/>
</dbReference>
<evidence type="ECO:0000256" key="6">
    <source>
        <dbReference type="ARBA" id="ARBA00022695"/>
    </source>
</evidence>
<feature type="compositionally biased region" description="Basic residues" evidence="11">
    <location>
        <begin position="245"/>
        <end position="256"/>
    </location>
</feature>
<feature type="domain" description="DNA-directed RNA polymerase RpoA/D/Rpb3-type" evidence="12">
    <location>
        <begin position="19"/>
        <end position="227"/>
    </location>
</feature>
<dbReference type="Gene3D" id="3.30.1360.10">
    <property type="entry name" value="RNA polymerase, RBP11-like subunit"/>
    <property type="match status" value="1"/>
</dbReference>
<dbReference type="Gene3D" id="2.170.120.12">
    <property type="entry name" value="DNA-directed RNA polymerase, insert domain"/>
    <property type="match status" value="1"/>
</dbReference>
<evidence type="ECO:0000256" key="3">
    <source>
        <dbReference type="ARBA" id="ARBA00015972"/>
    </source>
</evidence>
<dbReference type="GO" id="GO:0003899">
    <property type="term" value="F:DNA-directed RNA polymerase activity"/>
    <property type="evidence" value="ECO:0007669"/>
    <property type="project" value="UniProtKB-EC"/>
</dbReference>
<evidence type="ECO:0000259" key="12">
    <source>
        <dbReference type="SMART" id="SM00662"/>
    </source>
</evidence>
<dbReference type="GO" id="GO:0006351">
    <property type="term" value="P:DNA-templated transcription"/>
    <property type="evidence" value="ECO:0007669"/>
    <property type="project" value="InterPro"/>
</dbReference>
<evidence type="ECO:0000256" key="4">
    <source>
        <dbReference type="ARBA" id="ARBA00022478"/>
    </source>
</evidence>
<evidence type="ECO:0000313" key="14">
    <source>
        <dbReference type="Proteomes" id="UP000178385"/>
    </source>
</evidence>
<reference evidence="13 14" key="1">
    <citation type="journal article" date="2016" name="Nat. Commun.">
        <title>Thousands of microbial genomes shed light on interconnected biogeochemical processes in an aquifer system.</title>
        <authorList>
            <person name="Anantharaman K."/>
            <person name="Brown C.T."/>
            <person name="Hug L.A."/>
            <person name="Sharon I."/>
            <person name="Castelle C.J."/>
            <person name="Probst A.J."/>
            <person name="Thomas B.C."/>
            <person name="Singh A."/>
            <person name="Wilkins M.J."/>
            <person name="Karaoz U."/>
            <person name="Brodie E.L."/>
            <person name="Williams K.H."/>
            <person name="Hubbard S.S."/>
            <person name="Banfield J.F."/>
        </authorList>
    </citation>
    <scope>NUCLEOTIDE SEQUENCE [LARGE SCALE GENOMIC DNA]</scope>
</reference>
<name>A0A1G1Y7F3_9BACT</name>
<comment type="similarity">
    <text evidence="1">Belongs to the RNA polymerase alpha chain family.</text>
</comment>
<dbReference type="NCBIfam" id="TIGR02027">
    <property type="entry name" value="rpoA"/>
    <property type="match status" value="1"/>
</dbReference>
<gene>
    <name evidence="13" type="ORF">A2840_00550</name>
</gene>
<dbReference type="NCBIfam" id="NF003519">
    <property type="entry name" value="PRK05182.2-5"/>
    <property type="match status" value="1"/>
</dbReference>
<proteinExistence type="inferred from homology"/>
<evidence type="ECO:0000256" key="5">
    <source>
        <dbReference type="ARBA" id="ARBA00022679"/>
    </source>
</evidence>
<keyword evidence="6" id="KW-0548">Nucleotidyltransferase</keyword>
<dbReference type="InterPro" id="IPR036643">
    <property type="entry name" value="RNApol_insert_sf"/>
</dbReference>
<dbReference type="FunFam" id="2.170.120.12:FF:000001">
    <property type="entry name" value="DNA-directed RNA polymerase subunit alpha"/>
    <property type="match status" value="1"/>
</dbReference>
<dbReference type="GO" id="GO:0000428">
    <property type="term" value="C:DNA-directed RNA polymerase complex"/>
    <property type="evidence" value="ECO:0007669"/>
    <property type="project" value="UniProtKB-KW"/>
</dbReference>
<evidence type="ECO:0000256" key="10">
    <source>
        <dbReference type="ARBA" id="ARBA00048552"/>
    </source>
</evidence>
<sequence length="256" mass="28172">MIQLQLPTKIEVQSIEKNKDAIIIEPCEPGYGTTLGNALRRVLLSSLPGAAATSVKIKGATHEFSTIPNVKEDLVEIILNIKTIRFKLHGVPQSKVSVKVKGEKVITAKDISCPSDVEVTTPDVHIATLTDKDAEYDMEIVVEEGRGYVPVETADKKTHELGVITIDAIYSPVKNANFSVEHVRVGQMTNFDKLNMTIATDGSLKPIEALRDAARILTDHFAFITHSGEESKAEQQDEDPETEKKPKKKSTKSKKE</sequence>
<dbReference type="GO" id="GO:0046983">
    <property type="term" value="F:protein dimerization activity"/>
    <property type="evidence" value="ECO:0007669"/>
    <property type="project" value="InterPro"/>
</dbReference>
<evidence type="ECO:0000256" key="8">
    <source>
        <dbReference type="ARBA" id="ARBA00032524"/>
    </source>
</evidence>
<dbReference type="EC" id="2.7.7.6" evidence="2"/>
<dbReference type="CDD" id="cd06928">
    <property type="entry name" value="RNAP_alpha_NTD"/>
    <property type="match status" value="1"/>
</dbReference>
<evidence type="ECO:0000313" key="13">
    <source>
        <dbReference type="EMBL" id="OGY48238.1"/>
    </source>
</evidence>
<dbReference type="Pfam" id="PF01193">
    <property type="entry name" value="RNA_pol_L"/>
    <property type="match status" value="1"/>
</dbReference>
<dbReference type="GO" id="GO:0003677">
    <property type="term" value="F:DNA binding"/>
    <property type="evidence" value="ECO:0007669"/>
    <property type="project" value="InterPro"/>
</dbReference>
<dbReference type="InterPro" id="IPR011773">
    <property type="entry name" value="DNA-dir_RpoA"/>
</dbReference>
<dbReference type="InterPro" id="IPR036603">
    <property type="entry name" value="RBP11-like"/>
</dbReference>
<keyword evidence="5" id="KW-0808">Transferase</keyword>
<dbReference type="SUPFAM" id="SSF55257">
    <property type="entry name" value="RBP11-like subunits of RNA polymerase"/>
    <property type="match status" value="1"/>
</dbReference>
<evidence type="ECO:0000256" key="7">
    <source>
        <dbReference type="ARBA" id="ARBA00023163"/>
    </source>
</evidence>
<dbReference type="EMBL" id="MHIG01000002">
    <property type="protein sequence ID" value="OGY48238.1"/>
    <property type="molecule type" value="Genomic_DNA"/>
</dbReference>